<dbReference type="Proteomes" id="UP000184204">
    <property type="component" value="Unassembled WGS sequence"/>
</dbReference>
<dbReference type="AlphaFoldDB" id="A0A0X1U7S8"/>
<name>A0A0X1U7S8_ANAPI</name>
<reference evidence="2" key="4">
    <citation type="submission" date="2016-11" db="EMBL/GenBank/DDBJ databases">
        <authorList>
            <person name="Varghese N."/>
            <person name="Submissions S."/>
        </authorList>
    </citation>
    <scope>NUCLEOTIDE SEQUENCE</scope>
    <source>
        <strain evidence="2">DSM 1682</strain>
    </source>
</reference>
<dbReference type="RefSeq" id="WP_066049481.1">
    <property type="nucleotide sequence ID" value="NZ_CP014223.1"/>
</dbReference>
<proteinExistence type="predicted"/>
<reference evidence="1 3" key="1">
    <citation type="journal article" date="2016" name="Genome Announc.">
        <title>Complete Genome Sequence of the Amino Acid-Fermenting Clostridium propionicum X2 (DSM 1682).</title>
        <authorList>
            <person name="Poehlein A."/>
            <person name="Schlien K."/>
            <person name="Chowdhury N.P."/>
            <person name="Gottschalk G."/>
            <person name="Buckel W."/>
            <person name="Daniel R."/>
        </authorList>
    </citation>
    <scope>NUCLEOTIDE SEQUENCE [LARGE SCALE GENOMIC DNA]</scope>
    <source>
        <strain evidence="1 3">X2</strain>
    </source>
</reference>
<protein>
    <submittedName>
        <fullName evidence="1 2">Phage tail protein</fullName>
    </submittedName>
</protein>
<sequence>MIKLYDALITQSLPDILGEQPWCIALAKVIRKQIRKTMLAGEKSRTYSAIDQGDHKVLDVLAAEMRTPGYSESFSLQVKRSLVKGTLAYYSHAGTAEALKVVCAEIFGDAAVLEWYEYNGRPGYFKITTNSPSVTDNTINEFIKTAERVKRLSAKLDGIEVALSAKQEIFVAAVLHTGTRYTFRFIN</sequence>
<dbReference type="OrthoDB" id="90759at2"/>
<evidence type="ECO:0000313" key="1">
    <source>
        <dbReference type="EMBL" id="AMJ40997.1"/>
    </source>
</evidence>
<keyword evidence="3" id="KW-1185">Reference proteome</keyword>
<dbReference type="KEGG" id="cpro:CPRO_14040"/>
<accession>A0A0X1U7S8</accession>
<dbReference type="Proteomes" id="UP000068026">
    <property type="component" value="Chromosome"/>
</dbReference>
<dbReference type="Pfam" id="PF09684">
    <property type="entry name" value="Tail_P2_I"/>
    <property type="match status" value="1"/>
</dbReference>
<evidence type="ECO:0000313" key="4">
    <source>
        <dbReference type="Proteomes" id="UP000184204"/>
    </source>
</evidence>
<dbReference type="InterPro" id="IPR006521">
    <property type="entry name" value="Tail_protein_I"/>
</dbReference>
<evidence type="ECO:0000313" key="3">
    <source>
        <dbReference type="Proteomes" id="UP000068026"/>
    </source>
</evidence>
<reference evidence="4" key="3">
    <citation type="submission" date="2016-11" db="EMBL/GenBank/DDBJ databases">
        <authorList>
            <person name="Jaros S."/>
            <person name="Januszkiewicz K."/>
            <person name="Wedrychowicz H."/>
        </authorList>
    </citation>
    <scope>NUCLEOTIDE SEQUENCE [LARGE SCALE GENOMIC DNA]</scope>
    <source>
        <strain evidence="4">DSM 1682</strain>
    </source>
</reference>
<organism evidence="2 4">
    <name type="scientific">Anaerotignum propionicum DSM 1682</name>
    <dbReference type="NCBI Taxonomy" id="991789"/>
    <lineage>
        <taxon>Bacteria</taxon>
        <taxon>Bacillati</taxon>
        <taxon>Bacillota</taxon>
        <taxon>Clostridia</taxon>
        <taxon>Lachnospirales</taxon>
        <taxon>Anaerotignaceae</taxon>
        <taxon>Anaerotignum</taxon>
    </lineage>
</organism>
<evidence type="ECO:0000313" key="2">
    <source>
        <dbReference type="EMBL" id="SHE60849.1"/>
    </source>
</evidence>
<reference evidence="3" key="2">
    <citation type="submission" date="2016-01" db="EMBL/GenBank/DDBJ databases">
        <authorList>
            <person name="Poehlein A."/>
            <person name="Schlien K."/>
            <person name="Gottschalk G."/>
            <person name="Buckel W."/>
            <person name="Daniel R."/>
        </authorList>
    </citation>
    <scope>NUCLEOTIDE SEQUENCE [LARGE SCALE GENOMIC DNA]</scope>
    <source>
        <strain evidence="3">X2</strain>
    </source>
</reference>
<dbReference type="EMBL" id="CP014223">
    <property type="protein sequence ID" value="AMJ40997.1"/>
    <property type="molecule type" value="Genomic_DNA"/>
</dbReference>
<dbReference type="EMBL" id="FQUA01000004">
    <property type="protein sequence ID" value="SHE60849.1"/>
    <property type="molecule type" value="Genomic_DNA"/>
</dbReference>
<gene>
    <name evidence="1" type="ORF">CPRO_14040</name>
    <name evidence="2" type="ORF">SAMN02745151_01215</name>
</gene>